<dbReference type="PANTHER" id="PTHR22807:SF4">
    <property type="entry name" value="28S RRNA (CYTOSINE-C(5))-METHYLTRANSFERASE"/>
    <property type="match status" value="1"/>
</dbReference>
<protein>
    <recommendedName>
        <fullName evidence="7">SAM-dependent MTase RsmB/NOP-type domain-containing protein</fullName>
    </recommendedName>
</protein>
<evidence type="ECO:0000259" key="7">
    <source>
        <dbReference type="PROSITE" id="PS51686"/>
    </source>
</evidence>
<dbReference type="Gene3D" id="3.40.50.150">
    <property type="entry name" value="Vaccinia Virus protein VP39"/>
    <property type="match status" value="1"/>
</dbReference>
<dbReference type="InterPro" id="IPR001678">
    <property type="entry name" value="MeTrfase_RsmB-F_NOP2_dom"/>
</dbReference>
<keyword evidence="4 5" id="KW-0694">RNA-binding</keyword>
<evidence type="ECO:0000256" key="2">
    <source>
        <dbReference type="ARBA" id="ARBA00022679"/>
    </source>
</evidence>
<feature type="binding site" evidence="5">
    <location>
        <position position="310"/>
    </location>
    <ligand>
        <name>S-adenosyl-L-methionine</name>
        <dbReference type="ChEBI" id="CHEBI:59789"/>
    </ligand>
</feature>
<gene>
    <name evidence="8" type="ORF">LTR97_000768</name>
</gene>
<feature type="binding site" evidence="5">
    <location>
        <position position="281"/>
    </location>
    <ligand>
        <name>S-adenosyl-L-methionine</name>
        <dbReference type="ChEBI" id="CHEBI:59789"/>
    </ligand>
</feature>
<name>A0AAN8A6W7_9PEZI</name>
<dbReference type="GO" id="GO:0005730">
    <property type="term" value="C:nucleolus"/>
    <property type="evidence" value="ECO:0007669"/>
    <property type="project" value="TreeGrafter"/>
</dbReference>
<dbReference type="EMBL" id="JAVRQU010000001">
    <property type="protein sequence ID" value="KAK5708228.1"/>
    <property type="molecule type" value="Genomic_DNA"/>
</dbReference>
<reference evidence="8" key="1">
    <citation type="submission" date="2023-08" db="EMBL/GenBank/DDBJ databases">
        <title>Black Yeasts Isolated from many extreme environments.</title>
        <authorList>
            <person name="Coleine C."/>
            <person name="Stajich J.E."/>
            <person name="Selbmann L."/>
        </authorList>
    </citation>
    <scope>NUCLEOTIDE SEQUENCE</scope>
    <source>
        <strain evidence="8">CCFEE 5810</strain>
    </source>
</reference>
<dbReference type="InterPro" id="IPR029063">
    <property type="entry name" value="SAM-dependent_MTases_sf"/>
</dbReference>
<dbReference type="GO" id="GO:0008173">
    <property type="term" value="F:RNA methyltransferase activity"/>
    <property type="evidence" value="ECO:0007669"/>
    <property type="project" value="InterPro"/>
</dbReference>
<dbReference type="GO" id="GO:0003723">
    <property type="term" value="F:RNA binding"/>
    <property type="evidence" value="ECO:0007669"/>
    <property type="project" value="UniProtKB-UniRule"/>
</dbReference>
<dbReference type="Pfam" id="PF01189">
    <property type="entry name" value="Methyltr_RsmB-F"/>
    <property type="match status" value="1"/>
</dbReference>
<dbReference type="InterPro" id="IPR049560">
    <property type="entry name" value="MeTrfase_RsmB-F_NOP2_cat"/>
</dbReference>
<feature type="region of interest" description="Disordered" evidence="6">
    <location>
        <begin position="545"/>
        <end position="569"/>
    </location>
</feature>
<dbReference type="Gene3D" id="3.30.70.1170">
    <property type="entry name" value="Sun protein, domain 3"/>
    <property type="match status" value="1"/>
</dbReference>
<dbReference type="AlphaFoldDB" id="A0AAN8A6W7"/>
<comment type="caution">
    <text evidence="8">The sequence shown here is derived from an EMBL/GenBank/DDBJ whole genome shotgun (WGS) entry which is preliminary data.</text>
</comment>
<dbReference type="PROSITE" id="PS51686">
    <property type="entry name" value="SAM_MT_RSMB_NOP"/>
    <property type="match status" value="1"/>
</dbReference>
<feature type="region of interest" description="Disordered" evidence="6">
    <location>
        <begin position="358"/>
        <end position="388"/>
    </location>
</feature>
<feature type="active site" description="Nucleophile" evidence="5">
    <location>
        <position position="438"/>
    </location>
</feature>
<dbReference type="Proteomes" id="UP001310594">
    <property type="component" value="Unassembled WGS sequence"/>
</dbReference>
<accession>A0AAN8A6W7</accession>
<evidence type="ECO:0000313" key="9">
    <source>
        <dbReference type="Proteomes" id="UP001310594"/>
    </source>
</evidence>
<evidence type="ECO:0000256" key="4">
    <source>
        <dbReference type="ARBA" id="ARBA00022884"/>
    </source>
</evidence>
<evidence type="ECO:0000256" key="3">
    <source>
        <dbReference type="ARBA" id="ARBA00022691"/>
    </source>
</evidence>
<dbReference type="Pfam" id="PF21148">
    <property type="entry name" value="NSUN5_fdxn-like"/>
    <property type="match status" value="1"/>
</dbReference>
<evidence type="ECO:0000256" key="1">
    <source>
        <dbReference type="ARBA" id="ARBA00022603"/>
    </source>
</evidence>
<keyword evidence="3 5" id="KW-0949">S-adenosyl-L-methionine</keyword>
<dbReference type="FunFam" id="3.30.70.1170:FF:000006">
    <property type="entry name" value="NOL1/NOP2/Sun domain family protein"/>
    <property type="match status" value="1"/>
</dbReference>
<organism evidence="8 9">
    <name type="scientific">Elasticomyces elasticus</name>
    <dbReference type="NCBI Taxonomy" id="574655"/>
    <lineage>
        <taxon>Eukaryota</taxon>
        <taxon>Fungi</taxon>
        <taxon>Dikarya</taxon>
        <taxon>Ascomycota</taxon>
        <taxon>Pezizomycotina</taxon>
        <taxon>Dothideomycetes</taxon>
        <taxon>Dothideomycetidae</taxon>
        <taxon>Mycosphaerellales</taxon>
        <taxon>Teratosphaeriaceae</taxon>
        <taxon>Elasticomyces</taxon>
    </lineage>
</organism>
<dbReference type="Pfam" id="PF21153">
    <property type="entry name" value="NSUN5_N"/>
    <property type="match status" value="1"/>
</dbReference>
<proteinExistence type="inferred from homology"/>
<feature type="binding site" evidence="5">
    <location>
        <begin position="247"/>
        <end position="253"/>
    </location>
    <ligand>
        <name>S-adenosyl-L-methionine</name>
        <dbReference type="ChEBI" id="CHEBI:59789"/>
    </ligand>
</feature>
<sequence>MSLYHEAAKVLDGSKSGKTSIKSLVYTKKDWKSDPKALFALSTEAAKWSEVLSEVIERSGVLRIERQLTPTLALILTHDLFLSKRGIALPATHGLNASISKHKARLSAELTKARLRRGFATLDAFRAFINNGLVTVGGVSDQPRPTLRPRWVRINTLRTTLDEQLASTFAAYQKVASLDKVMQCPASNKVYCVDEHIPNLVAIPSNTDITTSKAYRTGQLILQDKASCFPAYLLSPKAGEGDVMDACAAPGNKTTHLAAVISESMKSEADGDSSSKVFACEKDFARSETLGKMVELAGASDVVTIKAKQDFTKLPPTARAFANITALLLDPSCSGSGIVGRDESSSITVHLPSKTADFDTPISRGKKRKRAAPTSAPSHATTTTVIDDVAEEQAPPDATEETADKLAARLANLSAFQLRLLQHAMAFPAARRIAYSTCSVHAEENEHVVVAALRSSITQEQGWRVMKRTEQVEGMRKWTLRGKVDAVQAAARMKVADGETMDAVINETEVAEACIRCDKNGEDGTMGFFVVGFARDEDGNATLKINGGLQQPEADDGDDKEEAWEGFDE</sequence>
<dbReference type="InterPro" id="IPR049561">
    <property type="entry name" value="NSUN5_7_fdxn-like"/>
</dbReference>
<evidence type="ECO:0000256" key="5">
    <source>
        <dbReference type="PROSITE-ProRule" id="PRU01023"/>
    </source>
</evidence>
<dbReference type="GO" id="GO:0070475">
    <property type="term" value="P:rRNA base methylation"/>
    <property type="evidence" value="ECO:0007669"/>
    <property type="project" value="TreeGrafter"/>
</dbReference>
<feature type="domain" description="SAM-dependent MTase RsmB/NOP-type" evidence="7">
    <location>
        <begin position="140"/>
        <end position="536"/>
    </location>
</feature>
<comment type="similarity">
    <text evidence="5">Belongs to the class I-like SAM-binding methyltransferase superfamily. RsmB/NOP family.</text>
</comment>
<evidence type="ECO:0000313" key="8">
    <source>
        <dbReference type="EMBL" id="KAK5708228.1"/>
    </source>
</evidence>
<dbReference type="InterPro" id="IPR048889">
    <property type="entry name" value="NSUN5_RCM1_N"/>
</dbReference>
<keyword evidence="2 5" id="KW-0808">Transferase</keyword>
<dbReference type="InterPro" id="IPR023267">
    <property type="entry name" value="RCMT"/>
</dbReference>
<dbReference type="SUPFAM" id="SSF53335">
    <property type="entry name" value="S-adenosyl-L-methionine-dependent methyltransferases"/>
    <property type="match status" value="1"/>
</dbReference>
<dbReference type="PANTHER" id="PTHR22807">
    <property type="entry name" value="NOP2 YEAST -RELATED NOL1/NOP2/FMU SUN DOMAIN-CONTAINING"/>
    <property type="match status" value="1"/>
</dbReference>
<feature type="binding site" evidence="5">
    <location>
        <position position="330"/>
    </location>
    <ligand>
        <name>S-adenosyl-L-methionine</name>
        <dbReference type="ChEBI" id="CHEBI:59789"/>
    </ligand>
</feature>
<feature type="compositionally biased region" description="Low complexity" evidence="6">
    <location>
        <begin position="372"/>
        <end position="384"/>
    </location>
</feature>
<feature type="compositionally biased region" description="Acidic residues" evidence="6">
    <location>
        <begin position="553"/>
        <end position="569"/>
    </location>
</feature>
<evidence type="ECO:0000256" key="6">
    <source>
        <dbReference type="SAM" id="MobiDB-lite"/>
    </source>
</evidence>
<dbReference type="PRINTS" id="PR02008">
    <property type="entry name" value="RCMTFAMILY"/>
</dbReference>
<keyword evidence="1 5" id="KW-0489">Methyltransferase</keyword>